<keyword evidence="5" id="KW-1185">Reference proteome</keyword>
<dbReference type="Gene3D" id="3.40.710.10">
    <property type="entry name" value="DD-peptidase/beta-lactamase superfamily"/>
    <property type="match status" value="1"/>
</dbReference>
<feature type="compositionally biased region" description="Acidic residues" evidence="1">
    <location>
        <begin position="436"/>
        <end position="454"/>
    </location>
</feature>
<reference evidence="4 5" key="1">
    <citation type="submission" date="2022-03" db="EMBL/GenBank/DDBJ databases">
        <title>Mucilaginibacter sp. isolated from the gut of Protaetia brevitarsis seulensis larvae.</title>
        <authorList>
            <person name="Won M."/>
            <person name="Kim S.-J."/>
            <person name="Kwon S.-W."/>
        </authorList>
    </citation>
    <scope>NUCLEOTIDE SEQUENCE [LARGE SCALE GENOMIC DNA]</scope>
    <source>
        <strain evidence="4 5">CFWR-12</strain>
    </source>
</reference>
<dbReference type="Pfam" id="PF00144">
    <property type="entry name" value="Beta-lactamase"/>
    <property type="match status" value="1"/>
</dbReference>
<dbReference type="EMBL" id="CP094528">
    <property type="protein sequence ID" value="UOE43323.1"/>
    <property type="molecule type" value="Genomic_DNA"/>
</dbReference>
<name>A0ABY4BVW9_9MICO</name>
<feature type="transmembrane region" description="Helical" evidence="2">
    <location>
        <begin position="12"/>
        <end position="30"/>
    </location>
</feature>
<dbReference type="PANTHER" id="PTHR46825:SF7">
    <property type="entry name" value="D-ALANYL-D-ALANINE CARBOXYPEPTIDASE"/>
    <property type="match status" value="1"/>
</dbReference>
<keyword evidence="2" id="KW-0472">Membrane</keyword>
<dbReference type="InterPro" id="IPR012338">
    <property type="entry name" value="Beta-lactam/transpept-like"/>
</dbReference>
<dbReference type="SUPFAM" id="SSF56601">
    <property type="entry name" value="beta-lactamase/transpeptidase-like"/>
    <property type="match status" value="1"/>
</dbReference>
<accession>A0ABY4BVW9</accession>
<proteinExistence type="predicted"/>
<feature type="domain" description="Beta-lactamase-related" evidence="3">
    <location>
        <begin position="96"/>
        <end position="386"/>
    </location>
</feature>
<evidence type="ECO:0000313" key="5">
    <source>
        <dbReference type="Proteomes" id="UP000832097"/>
    </source>
</evidence>
<evidence type="ECO:0000259" key="3">
    <source>
        <dbReference type="Pfam" id="PF00144"/>
    </source>
</evidence>
<gene>
    <name evidence="4" type="ORF">MTO99_14175</name>
</gene>
<dbReference type="InterPro" id="IPR001466">
    <property type="entry name" value="Beta-lactam-related"/>
</dbReference>
<dbReference type="RefSeq" id="WP_243554284.1">
    <property type="nucleotide sequence ID" value="NZ_CP094528.1"/>
</dbReference>
<dbReference type="PANTHER" id="PTHR46825">
    <property type="entry name" value="D-ALANYL-D-ALANINE-CARBOXYPEPTIDASE/ENDOPEPTIDASE AMPH"/>
    <property type="match status" value="1"/>
</dbReference>
<evidence type="ECO:0000313" key="4">
    <source>
        <dbReference type="EMBL" id="UOE43323.1"/>
    </source>
</evidence>
<organism evidence="4 5">
    <name type="scientific">Agromyces larvae</name>
    <dbReference type="NCBI Taxonomy" id="2929802"/>
    <lineage>
        <taxon>Bacteria</taxon>
        <taxon>Bacillati</taxon>
        <taxon>Actinomycetota</taxon>
        <taxon>Actinomycetes</taxon>
        <taxon>Micrococcales</taxon>
        <taxon>Microbacteriaceae</taxon>
        <taxon>Agromyces</taxon>
    </lineage>
</organism>
<keyword evidence="2" id="KW-0812">Transmembrane</keyword>
<sequence length="454" mass="46460">MSAGLGIGRRRAARAIVAAAAVGVVTALAFSGCTGSVDPTEGLGGVETAFTDDLADRLDAMLTETVALAGASGGLATVSAPWAGQWSGAVGTVGFDEGAAPVSTETPFRMGRLTGEITCLLLLRLSETGQLALDDEVSQYVEDIPGLDGITLEQLCRDTAGLTDYTRALGPHFLRNPERVWPEGELIASSLASDRVGAPGQTWSPSRTNILLAALAAERATHRSWNDLAAEYVLGPLGLSHTSLPSPTAQVAEGTLGAYAALPGGDGSPDCAARADVSRQSSSIGGEAAGAVSTLADAARLNEAFATGALVGEHVEQQQWTTTPTSADAPAWQTQGIGGMQYGPMRGVVSESPGMLTAGLTDPKSGLTVVIVLNNSTSGAAFVREAAFAFASLGSKATPVADEERPLIELPWSAEQATEQLHALARCPIETAPEAPVEEPPAEEPPAEEPPAEG</sequence>
<feature type="region of interest" description="Disordered" evidence="1">
    <location>
        <begin position="428"/>
        <end position="454"/>
    </location>
</feature>
<protein>
    <submittedName>
        <fullName evidence="4">Beta-lactamase family protein</fullName>
    </submittedName>
</protein>
<dbReference type="Proteomes" id="UP000832097">
    <property type="component" value="Chromosome"/>
</dbReference>
<keyword evidence="2" id="KW-1133">Transmembrane helix</keyword>
<evidence type="ECO:0000256" key="2">
    <source>
        <dbReference type="SAM" id="Phobius"/>
    </source>
</evidence>
<evidence type="ECO:0000256" key="1">
    <source>
        <dbReference type="SAM" id="MobiDB-lite"/>
    </source>
</evidence>
<dbReference type="InterPro" id="IPR050491">
    <property type="entry name" value="AmpC-like"/>
</dbReference>